<feature type="region of interest" description="Disordered" evidence="1">
    <location>
        <begin position="66"/>
        <end position="117"/>
    </location>
</feature>
<evidence type="ECO:0000313" key="3">
    <source>
        <dbReference type="Proteomes" id="UP000694383"/>
    </source>
</evidence>
<evidence type="ECO:0000256" key="1">
    <source>
        <dbReference type="SAM" id="MobiDB-lite"/>
    </source>
</evidence>
<reference evidence="2" key="2">
    <citation type="submission" date="2025-09" db="UniProtKB">
        <authorList>
            <consortium name="Ensembl"/>
        </authorList>
    </citation>
    <scope>IDENTIFICATION</scope>
</reference>
<protein>
    <submittedName>
        <fullName evidence="2">Uncharacterized protein</fullName>
    </submittedName>
</protein>
<feature type="compositionally biased region" description="Basic and acidic residues" evidence="1">
    <location>
        <begin position="66"/>
        <end position="85"/>
    </location>
</feature>
<dbReference type="Ensembl" id="ENSOSIT00000053506.1">
    <property type="protein sequence ID" value="ENSOSIP00000050954.1"/>
    <property type="gene ID" value="ENSOSIG00000023680.1"/>
</dbReference>
<name>A0A8C8A504_9TELE</name>
<proteinExistence type="predicted"/>
<accession>A0A8C8A504</accession>
<dbReference type="Proteomes" id="UP000694383">
    <property type="component" value="Unplaced"/>
</dbReference>
<organism evidence="2 3">
    <name type="scientific">Oryzias sinensis</name>
    <name type="common">Chinese medaka</name>
    <dbReference type="NCBI Taxonomy" id="183150"/>
    <lineage>
        <taxon>Eukaryota</taxon>
        <taxon>Metazoa</taxon>
        <taxon>Chordata</taxon>
        <taxon>Craniata</taxon>
        <taxon>Vertebrata</taxon>
        <taxon>Euteleostomi</taxon>
        <taxon>Actinopterygii</taxon>
        <taxon>Neopterygii</taxon>
        <taxon>Teleostei</taxon>
        <taxon>Neoteleostei</taxon>
        <taxon>Acanthomorphata</taxon>
        <taxon>Ovalentaria</taxon>
        <taxon>Atherinomorphae</taxon>
        <taxon>Beloniformes</taxon>
        <taxon>Adrianichthyidae</taxon>
        <taxon>Oryziinae</taxon>
        <taxon>Oryzias</taxon>
    </lineage>
</organism>
<evidence type="ECO:0000313" key="2">
    <source>
        <dbReference type="Ensembl" id="ENSOSIP00000050954.1"/>
    </source>
</evidence>
<sequence>VTCSHQSGRGDIFWAAHVSEGCGEQEPSQGSWWGRQQVPTANCNLLSPPRTLSPDVSNCFLKVKRPRGDAEQPTLPDKRRCECGRNARLRPAAPSGSPPLEQNFPPHNKSTEEEEEELKTRMRLQWLEAGLFFHFKVINRKKVEESKILLLS</sequence>
<reference evidence="2" key="1">
    <citation type="submission" date="2025-08" db="UniProtKB">
        <authorList>
            <consortium name="Ensembl"/>
        </authorList>
    </citation>
    <scope>IDENTIFICATION</scope>
</reference>
<dbReference type="AlphaFoldDB" id="A0A8C8A504"/>
<keyword evidence="3" id="KW-1185">Reference proteome</keyword>